<dbReference type="Proteomes" id="UP000060787">
    <property type="component" value="Chromosome"/>
</dbReference>
<dbReference type="KEGG" id="lab:LA76x_4568"/>
<feature type="region of interest" description="Disordered" evidence="1">
    <location>
        <begin position="1"/>
        <end position="30"/>
    </location>
</feature>
<evidence type="ECO:0000313" key="2">
    <source>
        <dbReference type="EMBL" id="ALN82676.1"/>
    </source>
</evidence>
<name>A0A0S2FGM1_LYSAN</name>
<gene>
    <name evidence="2" type="ORF">LA76x_4568</name>
</gene>
<dbReference type="PATRIC" id="fig|84531.8.peg.4566"/>
<evidence type="ECO:0000256" key="1">
    <source>
        <dbReference type="SAM" id="MobiDB-lite"/>
    </source>
</evidence>
<organism evidence="2 3">
    <name type="scientific">Lysobacter antibioticus</name>
    <dbReference type="NCBI Taxonomy" id="84531"/>
    <lineage>
        <taxon>Bacteria</taxon>
        <taxon>Pseudomonadati</taxon>
        <taxon>Pseudomonadota</taxon>
        <taxon>Gammaproteobacteria</taxon>
        <taxon>Lysobacterales</taxon>
        <taxon>Lysobacteraceae</taxon>
        <taxon>Lysobacter</taxon>
    </lineage>
</organism>
<keyword evidence="3" id="KW-1185">Reference proteome</keyword>
<proteinExistence type="predicted"/>
<sequence>MVAAPRRERLPRCAGSQARPQDEPVTKIDCTSPIAPNLRIASTILKQQRRGNNDANAQVALRARAGQAATHFASDASRPPHYSECSHKTFMRAGL</sequence>
<dbReference type="STRING" id="84531.LA76x_4568"/>
<dbReference type="EMBL" id="CP011129">
    <property type="protein sequence ID" value="ALN82676.1"/>
    <property type="molecule type" value="Genomic_DNA"/>
</dbReference>
<reference evidence="2 3" key="1">
    <citation type="journal article" date="2015" name="BMC Genomics">
        <title>Comparative genomics and metabolic profiling of the genus Lysobacter.</title>
        <authorList>
            <person name="de Bruijn I."/>
            <person name="Cheng X."/>
            <person name="de Jager V."/>
            <person name="Exposito R.G."/>
            <person name="Watrous J."/>
            <person name="Patel N."/>
            <person name="Postma J."/>
            <person name="Dorrestein P.C."/>
            <person name="Kobayashi D."/>
            <person name="Raaijmakers J.M."/>
        </authorList>
    </citation>
    <scope>NUCLEOTIDE SEQUENCE [LARGE SCALE GENOMIC DNA]</scope>
    <source>
        <strain evidence="2 3">76</strain>
    </source>
</reference>
<feature type="compositionally biased region" description="Basic and acidic residues" evidence="1">
    <location>
        <begin position="1"/>
        <end position="11"/>
    </location>
</feature>
<dbReference type="AlphaFoldDB" id="A0A0S2FGM1"/>
<evidence type="ECO:0000313" key="3">
    <source>
        <dbReference type="Proteomes" id="UP000060787"/>
    </source>
</evidence>
<feature type="region of interest" description="Disordered" evidence="1">
    <location>
        <begin position="70"/>
        <end position="95"/>
    </location>
</feature>
<protein>
    <submittedName>
        <fullName evidence="2">Uncharacterized protein</fullName>
    </submittedName>
</protein>
<accession>A0A0S2FGM1</accession>